<dbReference type="RefSeq" id="WP_092902393.1">
    <property type="nucleotide sequence ID" value="NZ_FOZS01000001.1"/>
</dbReference>
<reference evidence="2" key="1">
    <citation type="submission" date="2016-10" db="EMBL/GenBank/DDBJ databases">
        <authorList>
            <person name="Varghese N."/>
            <person name="Submissions S."/>
        </authorList>
    </citation>
    <scope>NUCLEOTIDE SEQUENCE [LARGE SCALE GENOMIC DNA]</scope>
    <source>
        <strain evidence="2">DSM 22427</strain>
    </source>
</reference>
<sequence length="151" mass="16428">MSLRVAVAAPFVQNGTDRLRENEFVVALSLDRDWFSPDQATRLIDVATGEDLLSRDGTDLELSFDPATVTIPDDFVPDEDILAERSAFERVLDALVAEGMEKHEAVGAINTLQQELDVTIEAAAVVYARREGIDVSDLAPVARNALVGSED</sequence>
<dbReference type="InterPro" id="IPR018716">
    <property type="entry name" value="DUF2240"/>
</dbReference>
<dbReference type="Proteomes" id="UP000199199">
    <property type="component" value="Unassembled WGS sequence"/>
</dbReference>
<dbReference type="OrthoDB" id="146786at2157"/>
<name>A0A1I6Q8K5_9EURY</name>
<evidence type="ECO:0000313" key="1">
    <source>
        <dbReference type="EMBL" id="SFS48752.1"/>
    </source>
</evidence>
<evidence type="ECO:0000313" key="2">
    <source>
        <dbReference type="Proteomes" id="UP000199199"/>
    </source>
</evidence>
<dbReference type="EMBL" id="FOZS01000001">
    <property type="protein sequence ID" value="SFS48752.1"/>
    <property type="molecule type" value="Genomic_DNA"/>
</dbReference>
<organism evidence="1 2">
    <name type="scientific">Halostagnicola kamekurae</name>
    <dbReference type="NCBI Taxonomy" id="619731"/>
    <lineage>
        <taxon>Archaea</taxon>
        <taxon>Methanobacteriati</taxon>
        <taxon>Methanobacteriota</taxon>
        <taxon>Stenosarchaea group</taxon>
        <taxon>Halobacteria</taxon>
        <taxon>Halobacteriales</taxon>
        <taxon>Natrialbaceae</taxon>
        <taxon>Halostagnicola</taxon>
    </lineage>
</organism>
<gene>
    <name evidence="1" type="ORF">SAMN04488556_1069</name>
</gene>
<protein>
    <recommendedName>
        <fullName evidence="3">DUF2240 family protein</fullName>
    </recommendedName>
</protein>
<dbReference type="Pfam" id="PF09999">
    <property type="entry name" value="DUF2240"/>
    <property type="match status" value="1"/>
</dbReference>
<evidence type="ECO:0008006" key="3">
    <source>
        <dbReference type="Google" id="ProtNLM"/>
    </source>
</evidence>
<accession>A0A1I6Q8K5</accession>
<proteinExistence type="predicted"/>
<dbReference type="AlphaFoldDB" id="A0A1I6Q8K5"/>
<keyword evidence="2" id="KW-1185">Reference proteome</keyword>